<dbReference type="EMBL" id="JAJTWT010000010">
    <property type="protein sequence ID" value="MCE4539650.1"/>
    <property type="molecule type" value="Genomic_DNA"/>
</dbReference>
<evidence type="ECO:0000256" key="1">
    <source>
        <dbReference type="SAM" id="MobiDB-lite"/>
    </source>
</evidence>
<evidence type="ECO:0000313" key="3">
    <source>
        <dbReference type="Proteomes" id="UP001201463"/>
    </source>
</evidence>
<dbReference type="Proteomes" id="UP001201463">
    <property type="component" value="Unassembled WGS sequence"/>
</dbReference>
<accession>A0ABS8XK54</accession>
<organism evidence="2 3">
    <name type="scientific">Pelomonas caseinilytica</name>
    <dbReference type="NCBI Taxonomy" id="2906763"/>
    <lineage>
        <taxon>Bacteria</taxon>
        <taxon>Pseudomonadati</taxon>
        <taxon>Pseudomonadota</taxon>
        <taxon>Betaproteobacteria</taxon>
        <taxon>Burkholderiales</taxon>
        <taxon>Sphaerotilaceae</taxon>
        <taxon>Roseateles</taxon>
    </lineage>
</organism>
<protein>
    <submittedName>
        <fullName evidence="2">Uncharacterized protein</fullName>
    </submittedName>
</protein>
<keyword evidence="3" id="KW-1185">Reference proteome</keyword>
<proteinExistence type="predicted"/>
<dbReference type="RefSeq" id="WP_233394172.1">
    <property type="nucleotide sequence ID" value="NZ_JAJTWT010000010.1"/>
</dbReference>
<name>A0ABS8XK54_9BURK</name>
<evidence type="ECO:0000313" key="2">
    <source>
        <dbReference type="EMBL" id="MCE4539650.1"/>
    </source>
</evidence>
<reference evidence="2 3" key="1">
    <citation type="submission" date="2021-12" db="EMBL/GenBank/DDBJ databases">
        <title>Genome seq of p7.</title>
        <authorList>
            <person name="Seo T."/>
        </authorList>
    </citation>
    <scope>NUCLEOTIDE SEQUENCE [LARGE SCALE GENOMIC DNA]</scope>
    <source>
        <strain evidence="2 3">P7</strain>
    </source>
</reference>
<feature type="region of interest" description="Disordered" evidence="1">
    <location>
        <begin position="1"/>
        <end position="38"/>
    </location>
</feature>
<gene>
    <name evidence="2" type="ORF">LXT12_20570</name>
</gene>
<comment type="caution">
    <text evidence="2">The sequence shown here is derived from an EMBL/GenBank/DDBJ whole genome shotgun (WGS) entry which is preliminary data.</text>
</comment>
<sequence length="267" mass="30020">MKNRQATAAATPAAPQVPTRSATRTPPAKPKKRHPRPGVLMRGALTEAYDLRGNSRGKLWLQYSAHARKDMAFTTELAYTHFLYTESSFDVTQVNYAPADEVTRAVGAAFVDYVDVKLVLANGETVWRHIGADEPSQSDQDRLRELMLVLHTVKMPDGALTPRLQTITPRQIVESEHRIRNWHRIASWLAAARYWNLHDHELAVAALLRRRGRVEFQDVLALGEGGEHSGLYGAALFKQLQRGAYRSNLFDATFTLRSTFSELQEAS</sequence>
<feature type="compositionally biased region" description="Low complexity" evidence="1">
    <location>
        <begin position="1"/>
        <end position="26"/>
    </location>
</feature>